<evidence type="ECO:0000313" key="4">
    <source>
        <dbReference type="Proteomes" id="UP000594263"/>
    </source>
</evidence>
<protein>
    <submittedName>
        <fullName evidence="3">Uncharacterized protein</fullName>
    </submittedName>
</protein>
<dbReference type="OMA" id="DFMSHFF"/>
<evidence type="ECO:0000313" key="3">
    <source>
        <dbReference type="EnsemblPlants" id="Kaladp0082s0181.1.v1.1.CDS.1"/>
    </source>
</evidence>
<dbReference type="InterPro" id="IPR023213">
    <property type="entry name" value="CAT-like_dom_sf"/>
</dbReference>
<accession>A0A7N1A4U7</accession>
<feature type="compositionally biased region" description="Low complexity" evidence="2">
    <location>
        <begin position="8"/>
        <end position="22"/>
    </location>
</feature>
<dbReference type="Gene3D" id="3.30.559.10">
    <property type="entry name" value="Chloramphenicol acetyltransferase-like domain"/>
    <property type="match status" value="2"/>
</dbReference>
<dbReference type="PANTHER" id="PTHR31896:SF43">
    <property type="entry name" value="PROTEIN ENHANCED PSEUDOMONAS SUSCEPTIBILITY 1"/>
    <property type="match status" value="1"/>
</dbReference>
<dbReference type="AlphaFoldDB" id="A0A7N1A4U7"/>
<feature type="region of interest" description="Disordered" evidence="2">
    <location>
        <begin position="1"/>
        <end position="25"/>
    </location>
</feature>
<evidence type="ECO:0000256" key="1">
    <source>
        <dbReference type="ARBA" id="ARBA00022679"/>
    </source>
</evidence>
<dbReference type="Proteomes" id="UP000594263">
    <property type="component" value="Unplaced"/>
</dbReference>
<keyword evidence="4" id="KW-1185">Reference proteome</keyword>
<dbReference type="Gramene" id="Kaladp0082s0181.1.v1.1">
    <property type="protein sequence ID" value="Kaladp0082s0181.1.v1.1.CDS.1"/>
    <property type="gene ID" value="Kaladp0082s0181.v1.1"/>
</dbReference>
<organism evidence="3 4">
    <name type="scientific">Kalanchoe fedtschenkoi</name>
    <name type="common">Lavender scallops</name>
    <name type="synonym">South American air plant</name>
    <dbReference type="NCBI Taxonomy" id="63787"/>
    <lineage>
        <taxon>Eukaryota</taxon>
        <taxon>Viridiplantae</taxon>
        <taxon>Streptophyta</taxon>
        <taxon>Embryophyta</taxon>
        <taxon>Tracheophyta</taxon>
        <taxon>Spermatophyta</taxon>
        <taxon>Magnoliopsida</taxon>
        <taxon>eudicotyledons</taxon>
        <taxon>Gunneridae</taxon>
        <taxon>Pentapetalae</taxon>
        <taxon>Saxifragales</taxon>
        <taxon>Crassulaceae</taxon>
        <taxon>Kalanchoe</taxon>
    </lineage>
</organism>
<dbReference type="Pfam" id="PF02458">
    <property type="entry name" value="Transferase"/>
    <property type="match status" value="1"/>
</dbReference>
<reference evidence="3" key="1">
    <citation type="submission" date="2021-01" db="UniProtKB">
        <authorList>
            <consortium name="EnsemblPlants"/>
        </authorList>
    </citation>
    <scope>IDENTIFICATION</scope>
</reference>
<dbReference type="PANTHER" id="PTHR31896">
    <property type="entry name" value="FAMILY REGULATORY PROTEIN, PUTATIVE (AFU_ORTHOLOGUE AFUA_3G14730)-RELATED"/>
    <property type="match status" value="1"/>
</dbReference>
<keyword evidence="1" id="KW-0808">Transferase</keyword>
<sequence>MATVQFISRSTVQPSSSSSSPTHSKRRIDLSQWDTRLLFIHYIQHGLIYPRHQITATVIQSLKSSLSRVLNFFYPLAGRLAATDNKFDRTTSFRVECNDAGVEFVHAKADDSVTVAQVMECVRVPSSLISSLFGLNGVKNVEGVSKPLLSVQVTELVDGLFLACSVNHAVADGTSFWHFLSSWSQISRGMETISIYPDLQRAYSGFPNVPIWVDIREETQRSFTPPPLAERVFHFTADNVMKLKLKARAQISPEAIQISALQSVLAHVWRAVVVANSSHLDAEDEVQLRIPINWRPRLEPPLSDSFFGNAMHSEGVACKVRDVTDSALGHLALKVNRMVASQKDAVAKEFLQKWMEGPNLVSLSHASKYMTIMFGSPRFDVYGMDFGWGRPVGVRSGPANKVGGTVRVYPCKQDGSVDTEVSLPLDALNGMGKDEKFMKFVSQE</sequence>
<name>A0A7N1A4U7_KALFE</name>
<dbReference type="GO" id="GO:0016740">
    <property type="term" value="F:transferase activity"/>
    <property type="evidence" value="ECO:0007669"/>
    <property type="project" value="UniProtKB-KW"/>
</dbReference>
<proteinExistence type="predicted"/>
<dbReference type="InterPro" id="IPR051283">
    <property type="entry name" value="Sec_Metabolite_Acyltrans"/>
</dbReference>
<dbReference type="EnsemblPlants" id="Kaladp0082s0181.1.v1.1">
    <property type="protein sequence ID" value="Kaladp0082s0181.1.v1.1.CDS.1"/>
    <property type="gene ID" value="Kaladp0082s0181.v1.1"/>
</dbReference>
<evidence type="ECO:0000256" key="2">
    <source>
        <dbReference type="SAM" id="MobiDB-lite"/>
    </source>
</evidence>